<dbReference type="GO" id="GO:0006146">
    <property type="term" value="P:adenine catabolic process"/>
    <property type="evidence" value="ECO:0007669"/>
    <property type="project" value="UniProtKB-UniRule"/>
</dbReference>
<dbReference type="NCBIfam" id="TIGR01430">
    <property type="entry name" value="aden_deam"/>
    <property type="match status" value="1"/>
</dbReference>
<dbReference type="GO" id="GO:0000034">
    <property type="term" value="F:adenine deaminase activity"/>
    <property type="evidence" value="ECO:0007669"/>
    <property type="project" value="UniProtKB-UniRule"/>
</dbReference>
<feature type="binding site" evidence="5">
    <location>
        <position position="19"/>
    </location>
    <ligand>
        <name>Zn(2+)</name>
        <dbReference type="ChEBI" id="CHEBI:29105"/>
        <note>catalytic</note>
    </ligand>
</feature>
<feature type="active site" description="Proton donor" evidence="5">
    <location>
        <position position="202"/>
    </location>
</feature>
<keyword evidence="4 5" id="KW-0546">Nucleotide metabolism</keyword>
<evidence type="ECO:0000313" key="7">
    <source>
        <dbReference type="EMBL" id="KFI62939.1"/>
    </source>
</evidence>
<dbReference type="InterPro" id="IPR032466">
    <property type="entry name" value="Metal_Hydrolase"/>
</dbReference>
<dbReference type="RefSeq" id="WP_033515885.1">
    <property type="nucleotide sequence ID" value="NZ_JGYV01000010.1"/>
</dbReference>
<proteinExistence type="inferred from homology"/>
<dbReference type="HAMAP" id="MF_01962">
    <property type="entry name" value="Adenine_deaminase"/>
    <property type="match status" value="1"/>
</dbReference>
<dbReference type="Gene3D" id="3.20.20.140">
    <property type="entry name" value="Metal-dependent hydrolases"/>
    <property type="match status" value="1"/>
</dbReference>
<dbReference type="NCBIfam" id="NF006850">
    <property type="entry name" value="PRK09358.1-6"/>
    <property type="match status" value="1"/>
</dbReference>
<keyword evidence="1 5" id="KW-0479">Metal-binding</keyword>
<dbReference type="Proteomes" id="UP000029067">
    <property type="component" value="Unassembled WGS sequence"/>
</dbReference>
<evidence type="ECO:0000256" key="4">
    <source>
        <dbReference type="ARBA" id="ARBA00023080"/>
    </source>
</evidence>
<feature type="site" description="Important for catalytic activity" evidence="5">
    <location>
        <position position="223"/>
    </location>
</feature>
<dbReference type="GO" id="GO:0009117">
    <property type="term" value="P:nucleotide metabolic process"/>
    <property type="evidence" value="ECO:0007669"/>
    <property type="project" value="UniProtKB-KW"/>
</dbReference>
<dbReference type="GO" id="GO:0005829">
    <property type="term" value="C:cytosol"/>
    <property type="evidence" value="ECO:0007669"/>
    <property type="project" value="TreeGrafter"/>
</dbReference>
<feature type="binding site" evidence="5">
    <location>
        <position position="281"/>
    </location>
    <ligand>
        <name>substrate</name>
    </ligand>
</feature>
<gene>
    <name evidence="7" type="ORF">BCUN_0770</name>
</gene>
<keyword evidence="3 5" id="KW-0862">Zinc</keyword>
<comment type="cofactor">
    <cofactor evidence="5">
        <name>Zn(2+)</name>
        <dbReference type="ChEBI" id="CHEBI:29105"/>
    </cofactor>
    <text evidence="5">Binds 1 zinc ion per subunit.</text>
</comment>
<dbReference type="InterPro" id="IPR028892">
    <property type="entry name" value="ADE"/>
</dbReference>
<dbReference type="PANTHER" id="PTHR43114:SF6">
    <property type="entry name" value="ADENINE DEAMINASE"/>
    <property type="match status" value="1"/>
</dbReference>
<dbReference type="SUPFAM" id="SSF51556">
    <property type="entry name" value="Metallo-dependent hydrolases"/>
    <property type="match status" value="1"/>
</dbReference>
<dbReference type="AlphaFoldDB" id="A0A087AVY9"/>
<evidence type="ECO:0000256" key="5">
    <source>
        <dbReference type="HAMAP-Rule" id="MF_01962"/>
    </source>
</evidence>
<dbReference type="eggNOG" id="COG1816">
    <property type="taxonomic scope" value="Bacteria"/>
</dbReference>
<feature type="binding site" evidence="5">
    <location>
        <position position="199"/>
    </location>
    <ligand>
        <name>Zn(2+)</name>
        <dbReference type="ChEBI" id="CHEBI:29105"/>
        <note>catalytic</note>
    </ligand>
</feature>
<name>A0A087AVY9_9BIFI</name>
<comment type="catalytic activity">
    <reaction evidence="5">
        <text>adenine + H2O + H(+) = hypoxanthine + NH4(+)</text>
        <dbReference type="Rhea" id="RHEA:23688"/>
        <dbReference type="ChEBI" id="CHEBI:15377"/>
        <dbReference type="ChEBI" id="CHEBI:15378"/>
        <dbReference type="ChEBI" id="CHEBI:16708"/>
        <dbReference type="ChEBI" id="CHEBI:17368"/>
        <dbReference type="ChEBI" id="CHEBI:28938"/>
        <dbReference type="EC" id="3.5.4.2"/>
    </reaction>
</comment>
<keyword evidence="8" id="KW-1185">Reference proteome</keyword>
<dbReference type="GO" id="GO:0008270">
    <property type="term" value="F:zinc ion binding"/>
    <property type="evidence" value="ECO:0007669"/>
    <property type="project" value="UniProtKB-UniRule"/>
</dbReference>
<dbReference type="OrthoDB" id="105475at2"/>
<evidence type="ECO:0000256" key="3">
    <source>
        <dbReference type="ARBA" id="ARBA00022833"/>
    </source>
</evidence>
<comment type="similarity">
    <text evidence="5">Belongs to the metallo-dependent hydrolases superfamily. Adenosine and AMP deaminases family. Adenine deaminase type 2 subfamily.</text>
</comment>
<evidence type="ECO:0000259" key="6">
    <source>
        <dbReference type="Pfam" id="PF00962"/>
    </source>
</evidence>
<dbReference type="GO" id="GO:0043103">
    <property type="term" value="P:hypoxanthine salvage"/>
    <property type="evidence" value="ECO:0007669"/>
    <property type="project" value="UniProtKB-UniRule"/>
</dbReference>
<dbReference type="InterPro" id="IPR001365">
    <property type="entry name" value="A_deaminase_dom"/>
</dbReference>
<organism evidence="7 8">
    <name type="scientific">Bifidobacterium cuniculi</name>
    <dbReference type="NCBI Taxonomy" id="1688"/>
    <lineage>
        <taxon>Bacteria</taxon>
        <taxon>Bacillati</taxon>
        <taxon>Actinomycetota</taxon>
        <taxon>Actinomycetes</taxon>
        <taxon>Bifidobacteriales</taxon>
        <taxon>Bifidobacteriaceae</taxon>
        <taxon>Bifidobacterium</taxon>
    </lineage>
</organism>
<dbReference type="EC" id="3.5.4.2" evidence="5"/>
<keyword evidence="2 5" id="KW-0378">Hydrolase</keyword>
<feature type="domain" description="Adenosine deaminase" evidence="6">
    <location>
        <begin position="14"/>
        <end position="333"/>
    </location>
</feature>
<dbReference type="STRING" id="1688.BCUN_0770"/>
<evidence type="ECO:0000256" key="1">
    <source>
        <dbReference type="ARBA" id="ARBA00022723"/>
    </source>
</evidence>
<sequence>MADGRLAAAVQAMPKTELHVHIEGTLEPGLALQFAARNDVELPWTSLDALSAQYEFTDLQSFLDLYYRLMGTLRHAQDFHDLMLSYLRRAAQDGVRHAEIFFDPQVHLANGIPYDTVLDGLHAGLREGEERYGVSGALILCIVRDLPLQDAERMLDLAVPRADEVLGIGLDSAEVGHPPKLFEHVFERAGDLGWHRVAHAGEEAGIDYMQQALDLLHVERIDHGAHALDDAAMMRRLAEERVPVTRCPLSNIRLHVVKDAEGLRIRDFLDAGVITTVNSDDPAYFGGYLTDNYLALVQAGCTLYDLARLGEMSIQASFLDQGRKAALLEEFEAWKLEYLG</sequence>
<dbReference type="EMBL" id="JGYV01000010">
    <property type="protein sequence ID" value="KFI62939.1"/>
    <property type="molecule type" value="Genomic_DNA"/>
</dbReference>
<dbReference type="PANTHER" id="PTHR43114">
    <property type="entry name" value="ADENINE DEAMINASE"/>
    <property type="match status" value="1"/>
</dbReference>
<protein>
    <recommendedName>
        <fullName evidence="5">Adenine deaminase</fullName>
        <shortName evidence="5">ADE</shortName>
        <ecNumber evidence="5">3.5.4.2</ecNumber>
    </recommendedName>
    <alternativeName>
        <fullName evidence="5">Adenine aminohydrolase</fullName>
        <shortName evidence="5">AAH</shortName>
    </alternativeName>
</protein>
<dbReference type="InterPro" id="IPR006330">
    <property type="entry name" value="Ado/ade_deaminase"/>
</dbReference>
<dbReference type="Pfam" id="PF00962">
    <property type="entry name" value="A_deaminase"/>
    <property type="match status" value="1"/>
</dbReference>
<comment type="function">
    <text evidence="5">Catalyzes the hydrolytic deamination of adenine to hypoxanthine. Plays an important role in the purine salvage pathway and in nitrogen catabolism.</text>
</comment>
<evidence type="ECO:0000313" key="8">
    <source>
        <dbReference type="Proteomes" id="UP000029067"/>
    </source>
</evidence>
<feature type="binding site" evidence="5">
    <location>
        <position position="280"/>
    </location>
    <ligand>
        <name>Zn(2+)</name>
        <dbReference type="ChEBI" id="CHEBI:29105"/>
        <note>catalytic</note>
    </ligand>
</feature>
<comment type="caution">
    <text evidence="7">The sequence shown here is derived from an EMBL/GenBank/DDBJ whole genome shotgun (WGS) entry which is preliminary data.</text>
</comment>
<evidence type="ECO:0000256" key="2">
    <source>
        <dbReference type="ARBA" id="ARBA00022801"/>
    </source>
</evidence>
<feature type="binding site" evidence="5">
    <location>
        <position position="21"/>
    </location>
    <ligand>
        <name>Zn(2+)</name>
        <dbReference type="ChEBI" id="CHEBI:29105"/>
        <note>catalytic</note>
    </ligand>
</feature>
<reference evidence="7 8" key="1">
    <citation type="submission" date="2014-03" db="EMBL/GenBank/DDBJ databases">
        <title>Genomics of Bifidobacteria.</title>
        <authorList>
            <person name="Ventura M."/>
            <person name="Milani C."/>
            <person name="Lugli G.A."/>
        </authorList>
    </citation>
    <scope>NUCLEOTIDE SEQUENCE [LARGE SCALE GENOMIC DNA]</scope>
    <source>
        <strain evidence="7 8">LMG 10738</strain>
    </source>
</reference>
<accession>A0A087AVY9</accession>